<dbReference type="SUPFAM" id="SSF57850">
    <property type="entry name" value="RING/U-box"/>
    <property type="match status" value="1"/>
</dbReference>
<reference evidence="7" key="1">
    <citation type="submission" date="2023-11" db="EMBL/GenBank/DDBJ databases">
        <title>Genome assemblies of two species of porcelain crab, Petrolisthes cinctipes and Petrolisthes manimaculis (Anomura: Porcellanidae).</title>
        <authorList>
            <person name="Angst P."/>
        </authorList>
    </citation>
    <scope>NUCLEOTIDE SEQUENCE</scope>
    <source>
        <strain evidence="7">PB745_02</strain>
        <tissue evidence="7">Gill</tissue>
    </source>
</reference>
<organism evidence="7 8">
    <name type="scientific">Petrolisthes manimaculis</name>
    <dbReference type="NCBI Taxonomy" id="1843537"/>
    <lineage>
        <taxon>Eukaryota</taxon>
        <taxon>Metazoa</taxon>
        <taxon>Ecdysozoa</taxon>
        <taxon>Arthropoda</taxon>
        <taxon>Crustacea</taxon>
        <taxon>Multicrustacea</taxon>
        <taxon>Malacostraca</taxon>
        <taxon>Eumalacostraca</taxon>
        <taxon>Eucarida</taxon>
        <taxon>Decapoda</taxon>
        <taxon>Pleocyemata</taxon>
        <taxon>Anomura</taxon>
        <taxon>Galatheoidea</taxon>
        <taxon>Porcellanidae</taxon>
        <taxon>Petrolisthes</taxon>
    </lineage>
</organism>
<keyword evidence="5" id="KW-0812">Transmembrane</keyword>
<evidence type="ECO:0000256" key="1">
    <source>
        <dbReference type="ARBA" id="ARBA00022723"/>
    </source>
</evidence>
<keyword evidence="2 4" id="KW-0863">Zinc-finger</keyword>
<dbReference type="PROSITE" id="PS50089">
    <property type="entry name" value="ZF_RING_2"/>
    <property type="match status" value="1"/>
</dbReference>
<protein>
    <recommendedName>
        <fullName evidence="6">RING-type domain-containing protein</fullName>
    </recommendedName>
</protein>
<evidence type="ECO:0000259" key="6">
    <source>
        <dbReference type="PROSITE" id="PS50089"/>
    </source>
</evidence>
<dbReference type="Pfam" id="PF13639">
    <property type="entry name" value="zf-RING_2"/>
    <property type="match status" value="1"/>
</dbReference>
<keyword evidence="5" id="KW-1133">Transmembrane helix</keyword>
<keyword evidence="3" id="KW-0862">Zinc</keyword>
<dbReference type="GO" id="GO:0008270">
    <property type="term" value="F:zinc ion binding"/>
    <property type="evidence" value="ECO:0007669"/>
    <property type="project" value="UniProtKB-KW"/>
</dbReference>
<evidence type="ECO:0000256" key="3">
    <source>
        <dbReference type="ARBA" id="ARBA00022833"/>
    </source>
</evidence>
<feature type="transmembrane region" description="Helical" evidence="5">
    <location>
        <begin position="102"/>
        <end position="120"/>
    </location>
</feature>
<comment type="caution">
    <text evidence="7">The sequence shown here is derived from an EMBL/GenBank/DDBJ whole genome shotgun (WGS) entry which is preliminary data.</text>
</comment>
<dbReference type="EMBL" id="JAWZYT010002604">
    <property type="protein sequence ID" value="KAK4303296.1"/>
    <property type="molecule type" value="Genomic_DNA"/>
</dbReference>
<dbReference type="Gene3D" id="3.30.40.10">
    <property type="entry name" value="Zinc/RING finger domain, C3HC4 (zinc finger)"/>
    <property type="match status" value="1"/>
</dbReference>
<accession>A0AAE1P9M0</accession>
<gene>
    <name evidence="7" type="ORF">Pmani_024680</name>
</gene>
<feature type="transmembrane region" description="Helical" evidence="5">
    <location>
        <begin position="214"/>
        <end position="232"/>
    </location>
</feature>
<dbReference type="SMART" id="SM00184">
    <property type="entry name" value="RING"/>
    <property type="match status" value="1"/>
</dbReference>
<dbReference type="InterPro" id="IPR053238">
    <property type="entry name" value="RING-H2_zinc_finger"/>
</dbReference>
<dbReference type="PANTHER" id="PTHR14155">
    <property type="entry name" value="RING FINGER DOMAIN-CONTAINING"/>
    <property type="match status" value="1"/>
</dbReference>
<dbReference type="InterPro" id="IPR013083">
    <property type="entry name" value="Znf_RING/FYVE/PHD"/>
</dbReference>
<keyword evidence="1" id="KW-0479">Metal-binding</keyword>
<evidence type="ECO:0000313" key="8">
    <source>
        <dbReference type="Proteomes" id="UP001292094"/>
    </source>
</evidence>
<feature type="domain" description="RING-type" evidence="6">
    <location>
        <begin position="412"/>
        <end position="453"/>
    </location>
</feature>
<feature type="transmembrane region" description="Helical" evidence="5">
    <location>
        <begin position="334"/>
        <end position="356"/>
    </location>
</feature>
<feature type="transmembrane region" description="Helical" evidence="5">
    <location>
        <begin position="78"/>
        <end position="96"/>
    </location>
</feature>
<feature type="transmembrane region" description="Helical" evidence="5">
    <location>
        <begin position="362"/>
        <end position="381"/>
    </location>
</feature>
<evidence type="ECO:0000256" key="5">
    <source>
        <dbReference type="SAM" id="Phobius"/>
    </source>
</evidence>
<dbReference type="InterPro" id="IPR001841">
    <property type="entry name" value="Znf_RING"/>
</dbReference>
<name>A0AAE1P9M0_9EUCA</name>
<dbReference type="PANTHER" id="PTHR14155:SF627">
    <property type="entry name" value="OS06G0192800 PROTEIN"/>
    <property type="match status" value="1"/>
</dbReference>
<evidence type="ECO:0000313" key="7">
    <source>
        <dbReference type="EMBL" id="KAK4303296.1"/>
    </source>
</evidence>
<sequence length="459" mass="50503">MPLPSPYRNPGRWRAVVFQQEVRHGTAGCLLSGVLVAPVLVRVCGWGLGQVVVGVVLYCVILARTMATRSQGNQRVKVAGSVWLILLLVSPLLLCFLRFRPLLLAIAAFLYVTLVLPQALSPQMPQASALWFPRSARTLLVWGEGCLEQAVRGMGLLATQLLKAGLQVLTLPFILTFQILPWLHHTFVSLQGLRTITNQAVFFLLVEELVAPETPLTALHTLLLYTLVLYVYHSLYLRRWGRGVGGGGADERSVAGLTAWWAAGRLGKGVATSCVLVMFTTLRAAHLHPHPHPAFIITTLLYFVATLHSDSEPVWAVWAASWMRRLGAGEVEDFWVWAAGRAAPMAASVAVVVAAVVECRPWWLAVVAVYTNVVVPWSVLVKEVKGRRSPRDALALVCRRPTTQEVKEGVTCPVCLEKVVKKDTSRVTPCQHLFHSTCLSACLDRSPLCPLCRQRVLLS</sequence>
<keyword evidence="8" id="KW-1185">Reference proteome</keyword>
<feature type="transmembrane region" description="Helical" evidence="5">
    <location>
        <begin position="161"/>
        <end position="183"/>
    </location>
</feature>
<keyword evidence="5" id="KW-0472">Membrane</keyword>
<evidence type="ECO:0000256" key="2">
    <source>
        <dbReference type="ARBA" id="ARBA00022771"/>
    </source>
</evidence>
<evidence type="ECO:0000256" key="4">
    <source>
        <dbReference type="PROSITE-ProRule" id="PRU00175"/>
    </source>
</evidence>
<feature type="transmembrane region" description="Helical" evidence="5">
    <location>
        <begin position="47"/>
        <end position="66"/>
    </location>
</feature>
<dbReference type="AlphaFoldDB" id="A0AAE1P9M0"/>
<dbReference type="Proteomes" id="UP001292094">
    <property type="component" value="Unassembled WGS sequence"/>
</dbReference>
<proteinExistence type="predicted"/>